<evidence type="ECO:0000256" key="7">
    <source>
        <dbReference type="ARBA" id="ARBA00023326"/>
    </source>
</evidence>
<evidence type="ECO:0000256" key="2">
    <source>
        <dbReference type="ARBA" id="ARBA00009209"/>
    </source>
</evidence>
<organism evidence="9 10">
    <name type="scientific">Ideonella lacteola</name>
    <dbReference type="NCBI Taxonomy" id="2984193"/>
    <lineage>
        <taxon>Bacteria</taxon>
        <taxon>Pseudomonadati</taxon>
        <taxon>Pseudomonadota</taxon>
        <taxon>Betaproteobacteria</taxon>
        <taxon>Burkholderiales</taxon>
        <taxon>Sphaerotilaceae</taxon>
        <taxon>Ideonella</taxon>
    </lineage>
</organism>
<keyword evidence="4 9" id="KW-0378">Hydrolase</keyword>
<dbReference type="SUPFAM" id="SSF48208">
    <property type="entry name" value="Six-hairpin glycosidases"/>
    <property type="match status" value="1"/>
</dbReference>
<evidence type="ECO:0000256" key="6">
    <source>
        <dbReference type="ARBA" id="ARBA00023295"/>
    </source>
</evidence>
<dbReference type="GO" id="GO:0016787">
    <property type="term" value="F:hydrolase activity"/>
    <property type="evidence" value="ECO:0007669"/>
    <property type="project" value="UniProtKB-KW"/>
</dbReference>
<keyword evidence="10" id="KW-1185">Reference proteome</keyword>
<comment type="similarity">
    <text evidence="2">Belongs to the glycosyl hydrolase 8 (cellulase D) family.</text>
</comment>
<accession>A0ABU9BP91</accession>
<evidence type="ECO:0000256" key="5">
    <source>
        <dbReference type="ARBA" id="ARBA00023001"/>
    </source>
</evidence>
<keyword evidence="7" id="KW-0119">Carbohydrate metabolism</keyword>
<keyword evidence="7" id="KW-0624">Polysaccharide degradation</keyword>
<evidence type="ECO:0000256" key="1">
    <source>
        <dbReference type="ARBA" id="ARBA00000966"/>
    </source>
</evidence>
<evidence type="ECO:0000256" key="3">
    <source>
        <dbReference type="ARBA" id="ARBA00012601"/>
    </source>
</evidence>
<dbReference type="RefSeq" id="WP_341426164.1">
    <property type="nucleotide sequence ID" value="NZ_JBBUTG010000006.1"/>
</dbReference>
<dbReference type="Proteomes" id="UP001371218">
    <property type="component" value="Unassembled WGS sequence"/>
</dbReference>
<evidence type="ECO:0000313" key="9">
    <source>
        <dbReference type="EMBL" id="MEK8031781.1"/>
    </source>
</evidence>
<evidence type="ECO:0000256" key="4">
    <source>
        <dbReference type="ARBA" id="ARBA00022801"/>
    </source>
</evidence>
<dbReference type="Pfam" id="PF01270">
    <property type="entry name" value="Glyco_hydro_8"/>
    <property type="match status" value="1"/>
</dbReference>
<evidence type="ECO:0000313" key="10">
    <source>
        <dbReference type="Proteomes" id="UP001371218"/>
    </source>
</evidence>
<keyword evidence="8" id="KW-0732">Signal</keyword>
<name>A0ABU9BP91_9BURK</name>
<comment type="caution">
    <text evidence="9">The sequence shown here is derived from an EMBL/GenBank/DDBJ whole genome shotgun (WGS) entry which is preliminary data.</text>
</comment>
<dbReference type="EC" id="3.2.1.4" evidence="3"/>
<dbReference type="InterPro" id="IPR002037">
    <property type="entry name" value="Glyco_hydro_8"/>
</dbReference>
<reference evidence="9 10" key="1">
    <citation type="submission" date="2024-04" db="EMBL/GenBank/DDBJ databases">
        <title>Novel species of the genus Ideonella isolated from streams.</title>
        <authorList>
            <person name="Lu H."/>
        </authorList>
    </citation>
    <scope>NUCLEOTIDE SEQUENCE [LARGE SCALE GENOMIC DNA]</scope>
    <source>
        <strain evidence="9 10">DXS29W</strain>
    </source>
</reference>
<proteinExistence type="inferred from homology"/>
<sequence>MSMFRPTSPILARLAWACALACASAAAVAGNRPFPQHVSYTAGVIKPTHVTQAQMDQSVRNLYTAWKSSYLRSDGGDGSWIKYDNTNSTVSEAHGYGMVLAAYMDDQAVFDEMLRYFRNHPTDQSADLMAWKQTLQGGKMVDVEGRDSATDGDLDVAYSLLLAHVQWGSGGSHDYLAEARKVMSAILKFDVNPKKNNLTVGSWVSGTDRKYTRPSDFMASHILAFARWDSANSARWDAVHQSIIKAVNDQFTHGSQDTGIVPDFMVLKNGLWKPVPGKWLETQHDGDYSYNACRTPWRLAMSYIVDGHTGLLASQQKTASWIRTKTNGVATNVDAGYYVLNGTNGESFRSYDDLPFTAPMAVNAMLGGAAAQTWLNSLWTSINGGDYGTTTGYYGDAIRLQVMLTVSGNWWRP</sequence>
<dbReference type="InterPro" id="IPR008928">
    <property type="entry name" value="6-hairpin_glycosidase_sf"/>
</dbReference>
<dbReference type="Gene3D" id="1.50.10.10">
    <property type="match status" value="1"/>
</dbReference>
<dbReference type="InterPro" id="IPR012341">
    <property type="entry name" value="6hp_glycosidase-like_sf"/>
</dbReference>
<gene>
    <name evidence="9" type="ORF">AACH06_13215</name>
</gene>
<keyword evidence="6" id="KW-0326">Glycosidase</keyword>
<dbReference type="PRINTS" id="PR00735">
    <property type="entry name" value="GLHYDRLASE8"/>
</dbReference>
<feature type="chain" id="PRO_5046513135" description="cellulase" evidence="8">
    <location>
        <begin position="30"/>
        <end position="413"/>
    </location>
</feature>
<feature type="signal peptide" evidence="8">
    <location>
        <begin position="1"/>
        <end position="29"/>
    </location>
</feature>
<dbReference type="EMBL" id="JBBUTG010000006">
    <property type="protein sequence ID" value="MEK8031781.1"/>
    <property type="molecule type" value="Genomic_DNA"/>
</dbReference>
<protein>
    <recommendedName>
        <fullName evidence="3">cellulase</fullName>
        <ecNumber evidence="3">3.2.1.4</ecNumber>
    </recommendedName>
</protein>
<keyword evidence="5" id="KW-0136">Cellulose degradation</keyword>
<comment type="catalytic activity">
    <reaction evidence="1">
        <text>Endohydrolysis of (1-&gt;4)-beta-D-glucosidic linkages in cellulose, lichenin and cereal beta-D-glucans.</text>
        <dbReference type="EC" id="3.2.1.4"/>
    </reaction>
</comment>
<evidence type="ECO:0000256" key="8">
    <source>
        <dbReference type="SAM" id="SignalP"/>
    </source>
</evidence>